<sequence>MAYLTGLSALGVDQAVFTGMDGLVIEALGQGPPSAEVLAAELAALARRMDPLAQALGGKVLRFTLATEDREVLAVRVGEFLLGAVVHRGLSRKAVGQELSRIALRLEEAWREG</sequence>
<dbReference type="RefSeq" id="WP_060384183.1">
    <property type="nucleotide sequence ID" value="NZ_CP014141.1"/>
</dbReference>
<dbReference type="SUPFAM" id="SSF103196">
    <property type="entry name" value="Roadblock/LC7 domain"/>
    <property type="match status" value="1"/>
</dbReference>
<protein>
    <recommendedName>
        <fullName evidence="1">Roadblock/LAMTOR2 domain-containing protein</fullName>
    </recommendedName>
</protein>
<dbReference type="AlphaFoldDB" id="A0A0X8D6G8"/>
<organism evidence="2 3">
    <name type="scientific">Thermus parvatiensis</name>
    <dbReference type="NCBI Taxonomy" id="456163"/>
    <lineage>
        <taxon>Bacteria</taxon>
        <taxon>Thermotogati</taxon>
        <taxon>Deinococcota</taxon>
        <taxon>Deinococci</taxon>
        <taxon>Thermales</taxon>
        <taxon>Thermaceae</taxon>
        <taxon>Thermus</taxon>
    </lineage>
</organism>
<accession>A0A0X8D6G8</accession>
<dbReference type="EMBL" id="CP014141">
    <property type="protein sequence ID" value="AMA75220.1"/>
    <property type="molecule type" value="Genomic_DNA"/>
</dbReference>
<reference evidence="2 3" key="1">
    <citation type="submission" date="2016-01" db="EMBL/GenBank/DDBJ databases">
        <title>Genome sequence of Thermus parvatiensis, a thermophile isolated from a hot water spring.</title>
        <authorList>
            <person name="Tripathi C."/>
            <person name="Lal R."/>
        </authorList>
    </citation>
    <scope>NUCLEOTIDE SEQUENCE [LARGE SCALE GENOMIC DNA]</scope>
    <source>
        <strain evidence="2 3">RL</strain>
    </source>
</reference>
<feature type="domain" description="Roadblock/LAMTOR2" evidence="1">
    <location>
        <begin position="3"/>
        <end position="86"/>
    </location>
</feature>
<dbReference type="Proteomes" id="UP000061630">
    <property type="component" value="Chromosome"/>
</dbReference>
<evidence type="ECO:0000313" key="3">
    <source>
        <dbReference type="Proteomes" id="UP000061630"/>
    </source>
</evidence>
<gene>
    <name evidence="2" type="ORF">AV541_02760</name>
</gene>
<evidence type="ECO:0000259" key="1">
    <source>
        <dbReference type="SMART" id="SM00960"/>
    </source>
</evidence>
<evidence type="ECO:0000313" key="2">
    <source>
        <dbReference type="EMBL" id="AMA75220.1"/>
    </source>
</evidence>
<dbReference type="Pfam" id="PF03259">
    <property type="entry name" value="Robl_LC7"/>
    <property type="match status" value="1"/>
</dbReference>
<dbReference type="Gene3D" id="3.30.450.30">
    <property type="entry name" value="Dynein light chain 2a, cytoplasmic"/>
    <property type="match status" value="1"/>
</dbReference>
<proteinExistence type="predicted"/>
<dbReference type="KEGG" id="tpar:AV541_02760"/>
<dbReference type="SMART" id="SM00960">
    <property type="entry name" value="Robl_LC7"/>
    <property type="match status" value="1"/>
</dbReference>
<dbReference type="InterPro" id="IPR004942">
    <property type="entry name" value="Roadblock/LAMTOR2_dom"/>
</dbReference>
<name>A0A0X8D6G8_9DEIN</name>